<keyword evidence="2" id="KW-0808">Transferase</keyword>
<feature type="domain" description="Glycosyl transferase family 25" evidence="1">
    <location>
        <begin position="9"/>
        <end position="183"/>
    </location>
</feature>
<dbReference type="EMBL" id="KY684083">
    <property type="protein sequence ID" value="ARF08604.1"/>
    <property type="molecule type" value="Genomic_DNA"/>
</dbReference>
<organism evidence="2">
    <name type="scientific">Catovirus CTV1</name>
    <dbReference type="NCBI Taxonomy" id="1977631"/>
    <lineage>
        <taxon>Viruses</taxon>
        <taxon>Varidnaviria</taxon>
        <taxon>Bamfordvirae</taxon>
        <taxon>Nucleocytoviricota</taxon>
        <taxon>Megaviricetes</taxon>
        <taxon>Imitervirales</taxon>
        <taxon>Mimiviridae</taxon>
        <taxon>Klosneuvirinae</taxon>
        <taxon>Catovirus</taxon>
    </lineage>
</organism>
<accession>A0A1V0SAA0</accession>
<name>A0A1V0SAA0_9VIRU</name>
<proteinExistence type="predicted"/>
<gene>
    <name evidence="2" type="ORF">Catovirus_1_654</name>
</gene>
<evidence type="ECO:0000313" key="2">
    <source>
        <dbReference type="EMBL" id="ARF08604.1"/>
    </source>
</evidence>
<reference evidence="2" key="1">
    <citation type="journal article" date="2017" name="Science">
        <title>Giant viruses with an expanded complement of translation system components.</title>
        <authorList>
            <person name="Schulz F."/>
            <person name="Yutin N."/>
            <person name="Ivanova N.N."/>
            <person name="Ortega D.R."/>
            <person name="Lee T.K."/>
            <person name="Vierheilig J."/>
            <person name="Daims H."/>
            <person name="Horn M."/>
            <person name="Wagner M."/>
            <person name="Jensen G.J."/>
            <person name="Kyrpides N.C."/>
            <person name="Koonin E.V."/>
            <person name="Woyke T."/>
        </authorList>
    </citation>
    <scope>NUCLEOTIDE SEQUENCE</scope>
    <source>
        <strain evidence="2">CTV1</strain>
    </source>
</reference>
<dbReference type="GO" id="GO:0016740">
    <property type="term" value="F:transferase activity"/>
    <property type="evidence" value="ECO:0007669"/>
    <property type="project" value="UniProtKB-KW"/>
</dbReference>
<sequence length="236" mass="27407">MKFSENNVHFITLMGNSDRVNNVKNIMTTVLPKSNIFNAIDANSLSEKELNYYIDIGYISKEYIERVKRGRKTMGVIGCTISHILLWKKLIESDCDYYIICEDDIVMTDKFLIEIKKVFSEITPDMDYISLYRHPHFEKKQIAYQSKIFNSYAYIAKSIPMYGAVCYYISKNGAKKIFDYLRDSKSIGENDTMVYHMILYNKINAFCSYKSLVDTAGPIGKKDALTRKTKIKSTLW</sequence>
<protein>
    <submittedName>
        <fullName evidence="2">Glycosyltransferase family 25</fullName>
    </submittedName>
</protein>
<dbReference type="Pfam" id="PF01755">
    <property type="entry name" value="Glyco_transf_25"/>
    <property type="match status" value="1"/>
</dbReference>
<dbReference type="InterPro" id="IPR002654">
    <property type="entry name" value="Glyco_trans_25"/>
</dbReference>
<evidence type="ECO:0000259" key="1">
    <source>
        <dbReference type="Pfam" id="PF01755"/>
    </source>
</evidence>